<dbReference type="GO" id="GO:0016705">
    <property type="term" value="F:oxidoreductase activity, acting on paired donors, with incorporation or reduction of molecular oxygen"/>
    <property type="evidence" value="ECO:0007669"/>
    <property type="project" value="InterPro"/>
</dbReference>
<feature type="signal peptide" evidence="11">
    <location>
        <begin position="1"/>
        <end position="23"/>
    </location>
</feature>
<dbReference type="InterPro" id="IPR050121">
    <property type="entry name" value="Cytochrome_P450_monoxygenase"/>
</dbReference>
<keyword evidence="5 9" id="KW-0479">Metal-binding</keyword>
<sequence>MSRESKCMRIILILVVLSVPRASIEINQDNASFLWGHEWDVFSNSVGSKFTEWFNKHGPVYRMKGALLHPDMLVVADPAAINRIMVTNSYNYVKAPFFSPVVERLLGRGIIWSEGSLHKRFRRLMEGTFSPSKIREMSPNVFEATSSLQTRLVQHLQDNHGQASIDVLSWASSATLDVIGRVGFGYDFRGGESEEAKDIKEGWAEQVIAGMSPTAFYGEVILRAFPILHSLPVKSMQAQGRMKVTMDKLARRLIASSERNPEKAQGKGVNFLATMVNASGEGKMTTQETIDNVSHLVTAGYETSAMTSSMILWELAKQPSCQQKLREELVKLGREPTYDDLISGAELPYLDAVVKEGYVNGSISSNSAANYGRVALADDVLPLETPIITPSGKEIRELRIRAGQSINLPHISINTLDSIWGDGQVFRPERWTDPRGLPLKAKGLSSWSNLMTFGAGPRMCLGYRLAFLELKAIIATLIRTFKFELTGEHVEKRYAVVLQPRVVGKEQEGPQLPLNVTFAA</sequence>
<dbReference type="EMBL" id="KB469307">
    <property type="protein sequence ID" value="EPQ52860.1"/>
    <property type="molecule type" value="Genomic_DNA"/>
</dbReference>
<dbReference type="STRING" id="670483.S7RF58"/>
<evidence type="ECO:0000256" key="1">
    <source>
        <dbReference type="ARBA" id="ARBA00001971"/>
    </source>
</evidence>
<dbReference type="SUPFAM" id="SSF48264">
    <property type="entry name" value="Cytochrome P450"/>
    <property type="match status" value="1"/>
</dbReference>
<dbReference type="GO" id="GO:0005506">
    <property type="term" value="F:iron ion binding"/>
    <property type="evidence" value="ECO:0007669"/>
    <property type="project" value="InterPro"/>
</dbReference>
<dbReference type="InterPro" id="IPR001128">
    <property type="entry name" value="Cyt_P450"/>
</dbReference>
<reference evidence="12 13" key="1">
    <citation type="journal article" date="2012" name="Science">
        <title>The Paleozoic origin of enzymatic lignin decomposition reconstructed from 31 fungal genomes.</title>
        <authorList>
            <person name="Floudas D."/>
            <person name="Binder M."/>
            <person name="Riley R."/>
            <person name="Barry K."/>
            <person name="Blanchette R.A."/>
            <person name="Henrissat B."/>
            <person name="Martinez A.T."/>
            <person name="Otillar R."/>
            <person name="Spatafora J.W."/>
            <person name="Yadav J.S."/>
            <person name="Aerts A."/>
            <person name="Benoit I."/>
            <person name="Boyd A."/>
            <person name="Carlson A."/>
            <person name="Copeland A."/>
            <person name="Coutinho P.M."/>
            <person name="de Vries R.P."/>
            <person name="Ferreira P."/>
            <person name="Findley K."/>
            <person name="Foster B."/>
            <person name="Gaskell J."/>
            <person name="Glotzer D."/>
            <person name="Gorecki P."/>
            <person name="Heitman J."/>
            <person name="Hesse C."/>
            <person name="Hori C."/>
            <person name="Igarashi K."/>
            <person name="Jurgens J.A."/>
            <person name="Kallen N."/>
            <person name="Kersten P."/>
            <person name="Kohler A."/>
            <person name="Kuees U."/>
            <person name="Kumar T.K.A."/>
            <person name="Kuo A."/>
            <person name="LaButti K."/>
            <person name="Larrondo L.F."/>
            <person name="Lindquist E."/>
            <person name="Ling A."/>
            <person name="Lombard V."/>
            <person name="Lucas S."/>
            <person name="Lundell T."/>
            <person name="Martin R."/>
            <person name="McLaughlin D.J."/>
            <person name="Morgenstern I."/>
            <person name="Morin E."/>
            <person name="Murat C."/>
            <person name="Nagy L.G."/>
            <person name="Nolan M."/>
            <person name="Ohm R.A."/>
            <person name="Patyshakuliyeva A."/>
            <person name="Rokas A."/>
            <person name="Ruiz-Duenas F.J."/>
            <person name="Sabat G."/>
            <person name="Salamov A."/>
            <person name="Samejima M."/>
            <person name="Schmutz J."/>
            <person name="Slot J.C."/>
            <person name="St John F."/>
            <person name="Stenlid J."/>
            <person name="Sun H."/>
            <person name="Sun S."/>
            <person name="Syed K."/>
            <person name="Tsang A."/>
            <person name="Wiebenga A."/>
            <person name="Young D."/>
            <person name="Pisabarro A."/>
            <person name="Eastwood D.C."/>
            <person name="Martin F."/>
            <person name="Cullen D."/>
            <person name="Grigoriev I.V."/>
            <person name="Hibbett D.S."/>
        </authorList>
    </citation>
    <scope>NUCLEOTIDE SEQUENCE [LARGE SCALE GENOMIC DNA]</scope>
    <source>
        <strain evidence="12 13">ATCC 11539</strain>
    </source>
</reference>
<keyword evidence="13" id="KW-1185">Reference proteome</keyword>
<evidence type="ECO:0000256" key="10">
    <source>
        <dbReference type="RuleBase" id="RU000461"/>
    </source>
</evidence>
<evidence type="ECO:0000256" key="11">
    <source>
        <dbReference type="SAM" id="SignalP"/>
    </source>
</evidence>
<keyword evidence="11" id="KW-0732">Signal</keyword>
<comment type="pathway">
    <text evidence="2">Secondary metabolite biosynthesis.</text>
</comment>
<dbReference type="InterPro" id="IPR002401">
    <property type="entry name" value="Cyt_P450_E_grp-I"/>
</dbReference>
<dbReference type="KEGG" id="gtr:GLOTRDRAFT_132093"/>
<dbReference type="Gene3D" id="1.10.630.10">
    <property type="entry name" value="Cytochrome P450"/>
    <property type="match status" value="1"/>
</dbReference>
<keyword evidence="6 10" id="KW-0560">Oxidoreductase</keyword>
<evidence type="ECO:0000256" key="7">
    <source>
        <dbReference type="ARBA" id="ARBA00023004"/>
    </source>
</evidence>
<protein>
    <submittedName>
        <fullName evidence="12">Cytochrome P450</fullName>
    </submittedName>
</protein>
<dbReference type="HOGENOM" id="CLU_001570_5_11_1"/>
<dbReference type="PROSITE" id="PS00086">
    <property type="entry name" value="CYTOCHROME_P450"/>
    <property type="match status" value="1"/>
</dbReference>
<dbReference type="Proteomes" id="UP000030669">
    <property type="component" value="Unassembled WGS sequence"/>
</dbReference>
<evidence type="ECO:0000256" key="5">
    <source>
        <dbReference type="ARBA" id="ARBA00022723"/>
    </source>
</evidence>
<dbReference type="InterPro" id="IPR017972">
    <property type="entry name" value="Cyt_P450_CS"/>
</dbReference>
<keyword evidence="4 9" id="KW-0349">Heme</keyword>
<evidence type="ECO:0000256" key="3">
    <source>
        <dbReference type="ARBA" id="ARBA00010617"/>
    </source>
</evidence>
<gene>
    <name evidence="12" type="ORF">GLOTRDRAFT_132093</name>
</gene>
<feature type="chain" id="PRO_5004556356" evidence="11">
    <location>
        <begin position="24"/>
        <end position="520"/>
    </location>
</feature>
<dbReference type="PANTHER" id="PTHR24305">
    <property type="entry name" value="CYTOCHROME P450"/>
    <property type="match status" value="1"/>
</dbReference>
<proteinExistence type="inferred from homology"/>
<keyword evidence="8 10" id="KW-0503">Monooxygenase</keyword>
<name>S7RF58_GLOTA</name>
<dbReference type="Pfam" id="PF00067">
    <property type="entry name" value="p450"/>
    <property type="match status" value="2"/>
</dbReference>
<evidence type="ECO:0000256" key="6">
    <source>
        <dbReference type="ARBA" id="ARBA00023002"/>
    </source>
</evidence>
<dbReference type="GeneID" id="19302433"/>
<comment type="similarity">
    <text evidence="3 10">Belongs to the cytochrome P450 family.</text>
</comment>
<evidence type="ECO:0000313" key="12">
    <source>
        <dbReference type="EMBL" id="EPQ52860.1"/>
    </source>
</evidence>
<dbReference type="eggNOG" id="KOG0158">
    <property type="taxonomic scope" value="Eukaryota"/>
</dbReference>
<dbReference type="AlphaFoldDB" id="S7RF58"/>
<keyword evidence="7 9" id="KW-0408">Iron</keyword>
<evidence type="ECO:0000256" key="2">
    <source>
        <dbReference type="ARBA" id="ARBA00005179"/>
    </source>
</evidence>
<dbReference type="OMA" id="MDMRYLE"/>
<organism evidence="12 13">
    <name type="scientific">Gloeophyllum trabeum (strain ATCC 11539 / FP-39264 / Madison 617)</name>
    <name type="common">Brown rot fungus</name>
    <dbReference type="NCBI Taxonomy" id="670483"/>
    <lineage>
        <taxon>Eukaryota</taxon>
        <taxon>Fungi</taxon>
        <taxon>Dikarya</taxon>
        <taxon>Basidiomycota</taxon>
        <taxon>Agaricomycotina</taxon>
        <taxon>Agaricomycetes</taxon>
        <taxon>Gloeophyllales</taxon>
        <taxon>Gloeophyllaceae</taxon>
        <taxon>Gloeophyllum</taxon>
    </lineage>
</organism>
<dbReference type="PRINTS" id="PR00385">
    <property type="entry name" value="P450"/>
</dbReference>
<feature type="binding site" description="axial binding residue" evidence="9">
    <location>
        <position position="460"/>
    </location>
    <ligand>
        <name>heme</name>
        <dbReference type="ChEBI" id="CHEBI:30413"/>
    </ligand>
    <ligandPart>
        <name>Fe</name>
        <dbReference type="ChEBI" id="CHEBI:18248"/>
    </ligandPart>
</feature>
<dbReference type="PANTHER" id="PTHR24305:SF166">
    <property type="entry name" value="CYTOCHROME P450 12A4, MITOCHONDRIAL-RELATED"/>
    <property type="match status" value="1"/>
</dbReference>
<evidence type="ECO:0000313" key="13">
    <source>
        <dbReference type="Proteomes" id="UP000030669"/>
    </source>
</evidence>
<dbReference type="PRINTS" id="PR00463">
    <property type="entry name" value="EP450I"/>
</dbReference>
<dbReference type="RefSeq" id="XP_007869100.1">
    <property type="nucleotide sequence ID" value="XM_007870909.1"/>
</dbReference>
<comment type="cofactor">
    <cofactor evidence="1 9">
        <name>heme</name>
        <dbReference type="ChEBI" id="CHEBI:30413"/>
    </cofactor>
</comment>
<dbReference type="GO" id="GO:0004497">
    <property type="term" value="F:monooxygenase activity"/>
    <property type="evidence" value="ECO:0007669"/>
    <property type="project" value="UniProtKB-KW"/>
</dbReference>
<dbReference type="InterPro" id="IPR036396">
    <property type="entry name" value="Cyt_P450_sf"/>
</dbReference>
<dbReference type="GO" id="GO:0020037">
    <property type="term" value="F:heme binding"/>
    <property type="evidence" value="ECO:0007669"/>
    <property type="project" value="InterPro"/>
</dbReference>
<evidence type="ECO:0000256" key="9">
    <source>
        <dbReference type="PIRSR" id="PIRSR602401-1"/>
    </source>
</evidence>
<dbReference type="OrthoDB" id="1470350at2759"/>
<evidence type="ECO:0000256" key="4">
    <source>
        <dbReference type="ARBA" id="ARBA00022617"/>
    </source>
</evidence>
<evidence type="ECO:0000256" key="8">
    <source>
        <dbReference type="ARBA" id="ARBA00023033"/>
    </source>
</evidence>
<accession>S7RF58</accession>